<evidence type="ECO:0000256" key="6">
    <source>
        <dbReference type="PIRSR" id="PIRSR001221-2"/>
    </source>
</evidence>
<feature type="binding site" evidence="6">
    <location>
        <begin position="251"/>
        <end position="254"/>
    </location>
    <ligand>
        <name>substrate</name>
    </ligand>
</feature>
<dbReference type="AlphaFoldDB" id="A0A6J3M532"/>
<dbReference type="RefSeq" id="XP_033460187.1">
    <property type="nucleotide sequence ID" value="XM_033604910.1"/>
</dbReference>
<feature type="binding site" evidence="6">
    <location>
        <position position="204"/>
    </location>
    <ligand>
        <name>substrate</name>
    </ligand>
</feature>
<evidence type="ECO:0000313" key="9">
    <source>
        <dbReference type="RefSeq" id="XP_033460187.1"/>
    </source>
</evidence>
<feature type="active site" description="Charge relay system" evidence="5">
    <location>
        <position position="155"/>
    </location>
</feature>
<dbReference type="Gene3D" id="3.90.1300.10">
    <property type="entry name" value="Amidase signature (AS) domain"/>
    <property type="match status" value="1"/>
</dbReference>
<feature type="domain" description="Amidase" evidence="7">
    <location>
        <begin position="100"/>
        <end position="577"/>
    </location>
</feature>
<evidence type="ECO:0000313" key="8">
    <source>
        <dbReference type="Proteomes" id="UP000504637"/>
    </source>
</evidence>
<feature type="binding site" evidence="6">
    <location>
        <position position="230"/>
    </location>
    <ligand>
        <name>substrate</name>
    </ligand>
</feature>
<dbReference type="InterPro" id="IPR020556">
    <property type="entry name" value="Amidase_CS"/>
</dbReference>
<feature type="active site" description="Acyl-ester intermediate" evidence="5">
    <location>
        <position position="254"/>
    </location>
</feature>
<dbReference type="Proteomes" id="UP000504637">
    <property type="component" value="Unplaced"/>
</dbReference>
<evidence type="ECO:0000256" key="3">
    <source>
        <dbReference type="ARBA" id="ARBA00012922"/>
    </source>
</evidence>
<dbReference type="PROSITE" id="PS00571">
    <property type="entry name" value="AMIDASES"/>
    <property type="match status" value="1"/>
</dbReference>
<name>A0A6J3M532_9PEZI</name>
<keyword evidence="8" id="KW-1185">Reference proteome</keyword>
<dbReference type="EC" id="3.5.1.4" evidence="3"/>
<comment type="catalytic activity">
    <reaction evidence="1">
        <text>a monocarboxylic acid amide + H2O = a monocarboxylate + NH4(+)</text>
        <dbReference type="Rhea" id="RHEA:12020"/>
        <dbReference type="ChEBI" id="CHEBI:15377"/>
        <dbReference type="ChEBI" id="CHEBI:28938"/>
        <dbReference type="ChEBI" id="CHEBI:35757"/>
        <dbReference type="ChEBI" id="CHEBI:83628"/>
        <dbReference type="EC" id="3.5.1.4"/>
    </reaction>
</comment>
<proteinExistence type="inferred from homology"/>
<evidence type="ECO:0000256" key="4">
    <source>
        <dbReference type="ARBA" id="ARBA00022801"/>
    </source>
</evidence>
<dbReference type="InterPro" id="IPR036928">
    <property type="entry name" value="AS_sf"/>
</dbReference>
<reference evidence="9" key="3">
    <citation type="submission" date="2025-08" db="UniProtKB">
        <authorList>
            <consortium name="RefSeq"/>
        </authorList>
    </citation>
    <scope>IDENTIFICATION</scope>
    <source>
        <strain evidence="9">CBS 342.82</strain>
    </source>
</reference>
<accession>A0A6J3M532</accession>
<dbReference type="SUPFAM" id="SSF75304">
    <property type="entry name" value="Amidase signature (AS) enzymes"/>
    <property type="match status" value="1"/>
</dbReference>
<evidence type="ECO:0000256" key="2">
    <source>
        <dbReference type="ARBA" id="ARBA00009199"/>
    </source>
</evidence>
<dbReference type="PIRSF" id="PIRSF001221">
    <property type="entry name" value="Amidase_fungi"/>
    <property type="match status" value="1"/>
</dbReference>
<gene>
    <name evidence="9" type="ORF">K489DRAFT_380553</name>
</gene>
<keyword evidence="4" id="KW-0378">Hydrolase</keyword>
<protein>
    <recommendedName>
        <fullName evidence="3">amidase</fullName>
        <ecNumber evidence="3">3.5.1.4</ecNumber>
    </recommendedName>
</protein>
<feature type="active site" description="Charge relay system" evidence="5">
    <location>
        <position position="230"/>
    </location>
</feature>
<evidence type="ECO:0000256" key="1">
    <source>
        <dbReference type="ARBA" id="ARBA00001311"/>
    </source>
</evidence>
<evidence type="ECO:0000259" key="7">
    <source>
        <dbReference type="Pfam" id="PF01425"/>
    </source>
</evidence>
<dbReference type="OrthoDB" id="6428749at2759"/>
<dbReference type="PANTHER" id="PTHR46072">
    <property type="entry name" value="AMIDASE-RELATED-RELATED"/>
    <property type="match status" value="1"/>
</dbReference>
<evidence type="ECO:0000256" key="5">
    <source>
        <dbReference type="PIRSR" id="PIRSR001221-1"/>
    </source>
</evidence>
<comment type="similarity">
    <text evidence="2">Belongs to the amidase family.</text>
</comment>
<organism evidence="9">
    <name type="scientific">Dissoconium aciculare CBS 342.82</name>
    <dbReference type="NCBI Taxonomy" id="1314786"/>
    <lineage>
        <taxon>Eukaryota</taxon>
        <taxon>Fungi</taxon>
        <taxon>Dikarya</taxon>
        <taxon>Ascomycota</taxon>
        <taxon>Pezizomycotina</taxon>
        <taxon>Dothideomycetes</taxon>
        <taxon>Dothideomycetidae</taxon>
        <taxon>Mycosphaerellales</taxon>
        <taxon>Dissoconiaceae</taxon>
        <taxon>Dissoconium</taxon>
    </lineage>
</organism>
<dbReference type="Pfam" id="PF01425">
    <property type="entry name" value="Amidase"/>
    <property type="match status" value="1"/>
</dbReference>
<dbReference type="GO" id="GO:0004040">
    <property type="term" value="F:amidase activity"/>
    <property type="evidence" value="ECO:0007669"/>
    <property type="project" value="UniProtKB-EC"/>
</dbReference>
<reference evidence="9" key="1">
    <citation type="submission" date="2020-01" db="EMBL/GenBank/DDBJ databases">
        <authorList>
            <consortium name="DOE Joint Genome Institute"/>
            <person name="Haridas S."/>
            <person name="Albert R."/>
            <person name="Binder M."/>
            <person name="Bloem J."/>
            <person name="Labutti K."/>
            <person name="Salamov A."/>
            <person name="Andreopoulos B."/>
            <person name="Baker S.E."/>
            <person name="Barry K."/>
            <person name="Bills G."/>
            <person name="Bluhm B.H."/>
            <person name="Cannon C."/>
            <person name="Castanera R."/>
            <person name="Culley D.E."/>
            <person name="Daum C."/>
            <person name="Ezra D."/>
            <person name="Gonzalez J.B."/>
            <person name="Henrissat B."/>
            <person name="Kuo A."/>
            <person name="Liang C."/>
            <person name="Lipzen A."/>
            <person name="Lutzoni F."/>
            <person name="Magnuson J."/>
            <person name="Mondo S."/>
            <person name="Nolan M."/>
            <person name="Ohm R."/>
            <person name="Pangilinan J."/>
            <person name="Park H.-J."/>
            <person name="Ramirez L."/>
            <person name="Alfaro M."/>
            <person name="Sun H."/>
            <person name="Tritt A."/>
            <person name="Yoshinaga Y."/>
            <person name="Zwiers L.-H."/>
            <person name="Turgeon B.G."/>
            <person name="Goodwin S.B."/>
            <person name="Spatafora J.W."/>
            <person name="Crous P.W."/>
            <person name="Grigoriev I.V."/>
        </authorList>
    </citation>
    <scope>NUCLEOTIDE SEQUENCE</scope>
    <source>
        <strain evidence="9">CBS 342.82</strain>
    </source>
</reference>
<dbReference type="GeneID" id="54362710"/>
<sequence>MADYIAKAQAHRVKRDAAIPREYLVDLSALGVPELPEESLPLPYSKAEPYHPEPTTIYPRDNVTSIPSKVLSAEDVTITETPIDKLLDLLATAKLSSVRCTEAFLRRAVLAQQLTNCATDFFPDLAMSRAKECDDYLAKNGKPMGLLHGLPVSLKDQFHIKGTVATMGYVAWINKAAKQNSVITDVMLKAGAVLYVRTSIPQSLMRCETHNHIYGRTVSPFNRSFTPGGSSGGEGALVGMHGSPLGLGTDIGGSVRVPSAFNGLWGMRPSMHRVPYEGAANSFLGQESVSSVIGPLTHSLEGVVTFMRAVLAERPWEMDPILVSMPFNEDAYALKNLQLKAGSVEPAEVFSGDGKAQLCFAIEWDDCIIHPHPPITRALREVKEKLIAAGHKVIDWVPYDHLRCYDIIGRIYSADGGEDIKRTCEEGGEPVMYNLMSDGKEPTHLSTYESWQLNQEKSKYRKEYLDYWQNTTSQTGTGRPVDAIIAPVSNWASCKHDLNDHVSYTTQWNLLDRPCVVFPVDFVDPKKDPKTALEQPYTALPGDLDALYWNRYDPEDWAGMPINLQVVGKRLQDEELLGLARVIRDAGAALH</sequence>
<reference evidence="9" key="2">
    <citation type="submission" date="2020-04" db="EMBL/GenBank/DDBJ databases">
        <authorList>
            <consortium name="NCBI Genome Project"/>
        </authorList>
    </citation>
    <scope>NUCLEOTIDE SEQUENCE</scope>
    <source>
        <strain evidence="9">CBS 342.82</strain>
    </source>
</reference>
<dbReference type="InterPro" id="IPR023631">
    <property type="entry name" value="Amidase_dom"/>
</dbReference>